<accession>A0A9F2NVB2</accession>
<dbReference type="PROSITE" id="PS50119">
    <property type="entry name" value="ZF_BBOX"/>
    <property type="match status" value="1"/>
</dbReference>
<dbReference type="InterPro" id="IPR001841">
    <property type="entry name" value="Znf_RING"/>
</dbReference>
<dbReference type="Gene3D" id="3.30.160.60">
    <property type="entry name" value="Classic Zinc Finger"/>
    <property type="match status" value="1"/>
</dbReference>
<gene>
    <name evidence="8" type="primary">LOC103061566</name>
</gene>
<keyword evidence="1" id="KW-0479">Metal-binding</keyword>
<dbReference type="InterPro" id="IPR013083">
    <property type="entry name" value="Znf_RING/FYVE/PHD"/>
</dbReference>
<evidence type="ECO:0000259" key="5">
    <source>
        <dbReference type="PROSITE" id="PS50089"/>
    </source>
</evidence>
<dbReference type="SUPFAM" id="SSF57850">
    <property type="entry name" value="RING/U-box"/>
    <property type="match status" value="1"/>
</dbReference>
<evidence type="ECO:0000256" key="2">
    <source>
        <dbReference type="ARBA" id="ARBA00022771"/>
    </source>
</evidence>
<dbReference type="InterPro" id="IPR050143">
    <property type="entry name" value="TRIM/RBCC"/>
</dbReference>
<dbReference type="GO" id="GO:0008270">
    <property type="term" value="F:zinc ion binding"/>
    <property type="evidence" value="ECO:0007669"/>
    <property type="project" value="UniProtKB-KW"/>
</dbReference>
<keyword evidence="2 4" id="KW-0863">Zinc-finger</keyword>
<dbReference type="InterPro" id="IPR027370">
    <property type="entry name" value="Znf-RING_euk"/>
</dbReference>
<name>A0A9F2NVB2_PYTBI</name>
<organism evidence="7 8">
    <name type="scientific">Python bivittatus</name>
    <name type="common">Burmese python</name>
    <name type="synonym">Python molurus bivittatus</name>
    <dbReference type="NCBI Taxonomy" id="176946"/>
    <lineage>
        <taxon>Eukaryota</taxon>
        <taxon>Metazoa</taxon>
        <taxon>Chordata</taxon>
        <taxon>Craniata</taxon>
        <taxon>Vertebrata</taxon>
        <taxon>Euteleostomi</taxon>
        <taxon>Lepidosauria</taxon>
        <taxon>Squamata</taxon>
        <taxon>Bifurcata</taxon>
        <taxon>Unidentata</taxon>
        <taxon>Episquamata</taxon>
        <taxon>Toxicofera</taxon>
        <taxon>Serpentes</taxon>
        <taxon>Henophidia</taxon>
        <taxon>Pythonidae</taxon>
        <taxon>Python</taxon>
    </lineage>
</organism>
<evidence type="ECO:0000256" key="3">
    <source>
        <dbReference type="ARBA" id="ARBA00022833"/>
    </source>
</evidence>
<keyword evidence="7" id="KW-1185">Reference proteome</keyword>
<dbReference type="Proteomes" id="UP000695026">
    <property type="component" value="Unplaced"/>
</dbReference>
<reference evidence="8" key="1">
    <citation type="submission" date="2025-08" db="UniProtKB">
        <authorList>
            <consortium name="RefSeq"/>
        </authorList>
    </citation>
    <scope>IDENTIFICATION</scope>
    <source>
        <tissue evidence="8">Liver</tissue>
    </source>
</reference>
<dbReference type="OMA" id="WVERCTE"/>
<dbReference type="InterPro" id="IPR000315">
    <property type="entry name" value="Znf_B-box"/>
</dbReference>
<dbReference type="Pfam" id="PF13445">
    <property type="entry name" value="zf-RING_UBOX"/>
    <property type="match status" value="1"/>
</dbReference>
<dbReference type="KEGG" id="pbi:103061566"/>
<feature type="domain" description="B box-type" evidence="6">
    <location>
        <begin position="88"/>
        <end position="129"/>
    </location>
</feature>
<dbReference type="InterPro" id="IPR017907">
    <property type="entry name" value="Znf_RING_CS"/>
</dbReference>
<dbReference type="GeneID" id="103061566"/>
<dbReference type="SUPFAM" id="SSF57845">
    <property type="entry name" value="B-box zinc-binding domain"/>
    <property type="match status" value="1"/>
</dbReference>
<dbReference type="AlphaFoldDB" id="A0A9F2NVB2"/>
<dbReference type="SMART" id="SM00336">
    <property type="entry name" value="BBOX"/>
    <property type="match status" value="1"/>
</dbReference>
<proteinExistence type="predicted"/>
<evidence type="ECO:0000259" key="6">
    <source>
        <dbReference type="PROSITE" id="PS50119"/>
    </source>
</evidence>
<dbReference type="PANTHER" id="PTHR24103">
    <property type="entry name" value="E3 UBIQUITIN-PROTEIN LIGASE TRIM"/>
    <property type="match status" value="1"/>
</dbReference>
<dbReference type="PROSITE" id="PS50089">
    <property type="entry name" value="ZF_RING_2"/>
    <property type="match status" value="1"/>
</dbReference>
<evidence type="ECO:0000256" key="4">
    <source>
        <dbReference type="PROSITE-ProRule" id="PRU00024"/>
    </source>
</evidence>
<dbReference type="PROSITE" id="PS00518">
    <property type="entry name" value="ZF_RING_1"/>
    <property type="match status" value="1"/>
</dbReference>
<evidence type="ECO:0000313" key="7">
    <source>
        <dbReference type="Proteomes" id="UP000695026"/>
    </source>
</evidence>
<feature type="domain" description="RING-type" evidence="5">
    <location>
        <begin position="16"/>
        <end position="57"/>
    </location>
</feature>
<dbReference type="Pfam" id="PF00643">
    <property type="entry name" value="zf-B_box"/>
    <property type="match status" value="1"/>
</dbReference>
<dbReference type="Gene3D" id="3.30.40.10">
    <property type="entry name" value="Zinc/RING finger domain, C3HC4 (zinc finger)"/>
    <property type="match status" value="1"/>
</dbReference>
<dbReference type="SMART" id="SM00184">
    <property type="entry name" value="RING"/>
    <property type="match status" value="1"/>
</dbReference>
<evidence type="ECO:0000256" key="1">
    <source>
        <dbReference type="ARBA" id="ARBA00022723"/>
    </source>
</evidence>
<dbReference type="OrthoDB" id="654191at2759"/>
<protein>
    <submittedName>
        <fullName evidence="8">Zinc finger protein RFP-like</fullName>
    </submittedName>
</protein>
<sequence>MATESLLEEFFEVLRCSLCLRSFTDPVMLDCGHNFCRACVLHHWEESGLASSCPECQKVLLQRGGQPNRPLAKVAQLAKKLWEQRRAGKREVCQRHWKPLEHICQDDQALLCVVCKRMKAHKGHVVEPLERVARALKEKTGAQLKAMEEGRKERHQE</sequence>
<keyword evidence="3" id="KW-0862">Zinc</keyword>
<evidence type="ECO:0000313" key="8">
    <source>
        <dbReference type="RefSeq" id="XP_007422178.1"/>
    </source>
</evidence>
<dbReference type="RefSeq" id="XP_007422178.1">
    <property type="nucleotide sequence ID" value="XM_007422116.2"/>
</dbReference>